<proteinExistence type="predicted"/>
<feature type="region of interest" description="Disordered" evidence="1">
    <location>
        <begin position="1"/>
        <end position="37"/>
    </location>
</feature>
<reference evidence="2 3" key="1">
    <citation type="submission" date="2019-04" db="EMBL/GenBank/DDBJ databases">
        <authorList>
            <person name="Fouts D."/>
            <person name="Sutton G."/>
            <person name="Singh I."/>
            <person name="Nguyen K."/>
        </authorList>
    </citation>
    <scope>NUCLEOTIDE SEQUENCE [LARGE SCALE GENOMIC DNA]</scope>
    <source>
        <strain evidence="2 3">55</strain>
    </source>
</reference>
<comment type="caution">
    <text evidence="2">The sequence shown here is derived from an EMBL/GenBank/DDBJ whole genome shotgun (WGS) entry which is preliminary data.</text>
</comment>
<accession>A0A4S4VHL2</accession>
<protein>
    <submittedName>
        <fullName evidence="2">Uncharacterized protein</fullName>
    </submittedName>
</protein>
<evidence type="ECO:0000256" key="1">
    <source>
        <dbReference type="SAM" id="MobiDB-lite"/>
    </source>
</evidence>
<dbReference type="AlphaFoldDB" id="A0A4S4VHL2"/>
<organism evidence="2 3">
    <name type="scientific">Klebsiella pneumoniae subsp. pneumoniae</name>
    <dbReference type="NCBI Taxonomy" id="72407"/>
    <lineage>
        <taxon>Bacteria</taxon>
        <taxon>Pseudomonadati</taxon>
        <taxon>Pseudomonadota</taxon>
        <taxon>Gammaproteobacteria</taxon>
        <taxon>Enterobacterales</taxon>
        <taxon>Enterobacteriaceae</taxon>
        <taxon>Klebsiella/Raoultella group</taxon>
        <taxon>Klebsiella</taxon>
        <taxon>Klebsiella pneumoniae complex</taxon>
    </lineage>
</organism>
<sequence length="65" mass="7133">MVSLRLSSRERLAKDTTSSISNSSSLHLPENAGAALTSPSPCWRWRKALSPHTGSLFCQLHVARK</sequence>
<evidence type="ECO:0000313" key="2">
    <source>
        <dbReference type="EMBL" id="THI34209.1"/>
    </source>
</evidence>
<evidence type="ECO:0000313" key="3">
    <source>
        <dbReference type="Proteomes" id="UP000304895"/>
    </source>
</evidence>
<name>A0A4S4VHL2_KLEPN</name>
<dbReference type="Proteomes" id="UP000304895">
    <property type="component" value="Unassembled WGS sequence"/>
</dbReference>
<gene>
    <name evidence="2" type="ORF">E9161_00445</name>
</gene>
<dbReference type="EMBL" id="SSUJ01000001">
    <property type="protein sequence ID" value="THI34209.1"/>
    <property type="molecule type" value="Genomic_DNA"/>
</dbReference>